<reference evidence="1" key="1">
    <citation type="submission" date="2023-07" db="EMBL/GenBank/DDBJ databases">
        <authorList>
            <person name="Xia Y."/>
        </authorList>
    </citation>
    <scope>NUCLEOTIDE SEQUENCE</scope>
    <source>
        <strain evidence="1">E</strain>
    </source>
</reference>
<gene>
    <name evidence="1" type="ORF">MarDSR_326</name>
</gene>
<accession>A0AA96EMT9</accession>
<proteinExistence type="predicted"/>
<sequence>MSAFSKESSTKKGKMWGFSLGSEKREMERKILKV</sequence>
<protein>
    <submittedName>
        <fullName evidence="1">Uncharacterized protein</fullName>
    </submittedName>
</protein>
<evidence type="ECO:0000313" key="1">
    <source>
        <dbReference type="EMBL" id="WNL50365.1"/>
    </source>
</evidence>
<organism evidence="1">
    <name type="scientific">Marseillevirus sp</name>
    <dbReference type="NCBI Taxonomy" id="2809551"/>
    <lineage>
        <taxon>Viruses</taxon>
        <taxon>Varidnaviria</taxon>
        <taxon>Bamfordvirae</taxon>
        <taxon>Nucleocytoviricota</taxon>
        <taxon>Megaviricetes</taxon>
        <taxon>Pimascovirales</taxon>
        <taxon>Pimascovirales incertae sedis</taxon>
        <taxon>Marseilleviridae</taxon>
        <taxon>Marseillevirus</taxon>
    </lineage>
</organism>
<name>A0AA96EMT9_9VIRU</name>
<dbReference type="EMBL" id="OR343189">
    <property type="protein sequence ID" value="WNL50365.1"/>
    <property type="molecule type" value="Genomic_DNA"/>
</dbReference>